<evidence type="ECO:0000256" key="12">
    <source>
        <dbReference type="PIRNR" id="PIRNR003097"/>
    </source>
</evidence>
<dbReference type="PIRSF" id="PIRSF003097">
    <property type="entry name" value="FtsX"/>
    <property type="match status" value="1"/>
</dbReference>
<evidence type="ECO:0000256" key="3">
    <source>
        <dbReference type="ARBA" id="ARBA00007379"/>
    </source>
</evidence>
<keyword evidence="9 13" id="KW-1133">Transmembrane helix</keyword>
<keyword evidence="10 12" id="KW-0472">Membrane</keyword>
<evidence type="ECO:0000256" key="11">
    <source>
        <dbReference type="ARBA" id="ARBA00023306"/>
    </source>
</evidence>
<comment type="function">
    <text evidence="1">Part of the ABC transporter FtsEX involved in cellular division.</text>
</comment>
<evidence type="ECO:0000256" key="2">
    <source>
        <dbReference type="ARBA" id="ARBA00004651"/>
    </source>
</evidence>
<dbReference type="NCBIfam" id="NF038346">
    <property type="entry name" value="FtsX_actino"/>
    <property type="match status" value="1"/>
</dbReference>
<feature type="transmembrane region" description="Helical" evidence="13">
    <location>
        <begin position="276"/>
        <end position="298"/>
    </location>
</feature>
<dbReference type="PANTHER" id="PTHR47755">
    <property type="entry name" value="CELL DIVISION PROTEIN FTSX"/>
    <property type="match status" value="1"/>
</dbReference>
<dbReference type="PANTHER" id="PTHR47755:SF1">
    <property type="entry name" value="CELL DIVISION PROTEIN FTSX"/>
    <property type="match status" value="1"/>
</dbReference>
<evidence type="ECO:0000256" key="8">
    <source>
        <dbReference type="ARBA" id="ARBA00022692"/>
    </source>
</evidence>
<dbReference type="InterPro" id="IPR004513">
    <property type="entry name" value="FtsX"/>
</dbReference>
<comment type="similarity">
    <text evidence="3 12">Belongs to the ABC-4 integral membrane protein family. FtsX subfamily.</text>
</comment>
<sequence length="304" mass="33237">MRARFVLSQLASGLRRNVSMTVSVILVTFISLVFVGAAALLQMQIGNMKDDWYDRVEVSVFMCPQDSAVPTCAAGEVTDEQLADVEELLASEALAPYVDEVFFETKEEAYAAFQEQMPDTVWTQSLTPDQMQVSFRIKLVDPEQYQVVADELSGRPGVEDVVDQRALLEPLFLILDRATLLAVALGGVMILTAVLLITTTIRLSAMSRRRETSIMRLVGASNLFIQLPFMLEGAIAALAGAALAVGGLWLAARYLVEGWLATEFQWVQFVDTGDVLLIAPLLVVAAILLAGISSLVSLSRYTRV</sequence>
<feature type="transmembrane region" description="Helical" evidence="13">
    <location>
        <begin position="178"/>
        <end position="203"/>
    </location>
</feature>
<evidence type="ECO:0000313" key="17">
    <source>
        <dbReference type="Proteomes" id="UP000313948"/>
    </source>
</evidence>
<keyword evidence="6 12" id="KW-1003">Cell membrane</keyword>
<dbReference type="EMBL" id="CP040899">
    <property type="protein sequence ID" value="QDB80081.1"/>
    <property type="molecule type" value="Genomic_DNA"/>
</dbReference>
<reference evidence="16 17" key="1">
    <citation type="submission" date="2019-05" db="EMBL/GenBank/DDBJ databases">
        <title>Georgenia *** sp. nov., and Georgenia *** sp. nov., isolated from the intestinal contents of plateau pika (Ochotona curzoniae) in the Qinghai-Tibet plateau of China.</title>
        <authorList>
            <person name="Tian Z."/>
        </authorList>
    </citation>
    <scope>NUCLEOTIDE SEQUENCE [LARGE SCALE GENOMIC DNA]</scope>
    <source>
        <strain evidence="16 17">Z294</strain>
    </source>
</reference>
<dbReference type="Gene3D" id="3.30.70.3040">
    <property type="match status" value="1"/>
</dbReference>
<feature type="domain" description="FtsX extracellular" evidence="15">
    <location>
        <begin position="56"/>
        <end position="161"/>
    </location>
</feature>
<evidence type="ECO:0000313" key="16">
    <source>
        <dbReference type="EMBL" id="QDB80081.1"/>
    </source>
</evidence>
<evidence type="ECO:0000256" key="10">
    <source>
        <dbReference type="ARBA" id="ARBA00023136"/>
    </source>
</evidence>
<evidence type="ECO:0000256" key="1">
    <source>
        <dbReference type="ARBA" id="ARBA00003552"/>
    </source>
</evidence>
<proteinExistence type="inferred from homology"/>
<evidence type="ECO:0000256" key="6">
    <source>
        <dbReference type="ARBA" id="ARBA00022475"/>
    </source>
</evidence>
<keyword evidence="8 13" id="KW-0812">Transmembrane</keyword>
<feature type="transmembrane region" description="Helical" evidence="13">
    <location>
        <begin position="21"/>
        <end position="45"/>
    </location>
</feature>
<accession>A0ABX5VR30</accession>
<evidence type="ECO:0000256" key="13">
    <source>
        <dbReference type="SAM" id="Phobius"/>
    </source>
</evidence>
<keyword evidence="7 12" id="KW-0132">Cell division</keyword>
<evidence type="ECO:0000256" key="5">
    <source>
        <dbReference type="ARBA" id="ARBA00021907"/>
    </source>
</evidence>
<dbReference type="Proteomes" id="UP000313948">
    <property type="component" value="Chromosome"/>
</dbReference>
<gene>
    <name evidence="16" type="ORF">FE251_12345</name>
</gene>
<comment type="subunit">
    <text evidence="4">Forms a membrane-associated complex with FtsE.</text>
</comment>
<dbReference type="InterPro" id="IPR047929">
    <property type="entry name" value="FtsX_actino"/>
</dbReference>
<dbReference type="InterPro" id="IPR003838">
    <property type="entry name" value="ABC3_permease_C"/>
</dbReference>
<dbReference type="RefSeq" id="WP_139072512.1">
    <property type="nucleotide sequence ID" value="NZ_CP040899.1"/>
</dbReference>
<protein>
    <recommendedName>
        <fullName evidence="5 12">Cell division protein FtsX</fullName>
    </recommendedName>
</protein>
<evidence type="ECO:0000259" key="14">
    <source>
        <dbReference type="Pfam" id="PF02687"/>
    </source>
</evidence>
<feature type="transmembrane region" description="Helical" evidence="13">
    <location>
        <begin position="223"/>
        <end position="256"/>
    </location>
</feature>
<evidence type="ECO:0000256" key="7">
    <source>
        <dbReference type="ARBA" id="ARBA00022618"/>
    </source>
</evidence>
<dbReference type="Pfam" id="PF02687">
    <property type="entry name" value="FtsX"/>
    <property type="match status" value="1"/>
</dbReference>
<comment type="subcellular location">
    <subcellularLocation>
        <location evidence="2">Cell membrane</location>
        <topology evidence="2">Multi-pass membrane protein</topology>
    </subcellularLocation>
</comment>
<evidence type="ECO:0000256" key="4">
    <source>
        <dbReference type="ARBA" id="ARBA00011160"/>
    </source>
</evidence>
<organism evidence="16 17">
    <name type="scientific">Georgenia wutianyii</name>
    <dbReference type="NCBI Taxonomy" id="2585135"/>
    <lineage>
        <taxon>Bacteria</taxon>
        <taxon>Bacillati</taxon>
        <taxon>Actinomycetota</taxon>
        <taxon>Actinomycetes</taxon>
        <taxon>Micrococcales</taxon>
        <taxon>Bogoriellaceae</taxon>
        <taxon>Georgenia</taxon>
    </lineage>
</organism>
<name>A0ABX5VR30_9MICO</name>
<dbReference type="InterPro" id="IPR040690">
    <property type="entry name" value="FtsX_ECD"/>
</dbReference>
<evidence type="ECO:0000256" key="9">
    <source>
        <dbReference type="ARBA" id="ARBA00022989"/>
    </source>
</evidence>
<evidence type="ECO:0000259" key="15">
    <source>
        <dbReference type="Pfam" id="PF18075"/>
    </source>
</evidence>
<keyword evidence="17" id="KW-1185">Reference proteome</keyword>
<dbReference type="Pfam" id="PF18075">
    <property type="entry name" value="FtsX_ECD"/>
    <property type="match status" value="1"/>
</dbReference>
<keyword evidence="11 12" id="KW-0131">Cell cycle</keyword>
<feature type="domain" description="ABC3 transporter permease C-terminal" evidence="14">
    <location>
        <begin position="185"/>
        <end position="299"/>
    </location>
</feature>